<feature type="transmembrane region" description="Helical" evidence="1">
    <location>
        <begin position="199"/>
        <end position="216"/>
    </location>
</feature>
<evidence type="ECO:0000313" key="3">
    <source>
        <dbReference type="Proteomes" id="UP001139104"/>
    </source>
</evidence>
<sequence>MDLSQTISSLIEILWVDLVLAGENAIVLAMATRALPLDRRRIGINLGTILFILLRVALAYALMAVSGLPGVGFASAALLMWAALWVAIRGESDKTPQMPPNRSLAPAMAAALAYDAQGALLNMTGVVGAAQGEKPFVMLGLALSIPLLALGSAQFITILRKPPLLWATAGLLGWIAGRMTCADALVLASPMPPDLMRDYAPPIGALIAILLAYGYSRGRKIKRVKDQ</sequence>
<dbReference type="Pfam" id="PF03741">
    <property type="entry name" value="TerC"/>
    <property type="match status" value="1"/>
</dbReference>
<dbReference type="InterPro" id="IPR005496">
    <property type="entry name" value="Integral_membrane_TerC"/>
</dbReference>
<protein>
    <submittedName>
        <fullName evidence="2">Uncharacterized protein</fullName>
    </submittedName>
</protein>
<evidence type="ECO:0000313" key="2">
    <source>
        <dbReference type="EMBL" id="MCI4684296.1"/>
    </source>
</evidence>
<dbReference type="RefSeq" id="WP_243068199.1">
    <property type="nucleotide sequence ID" value="NZ_JAIVFK010000030.1"/>
</dbReference>
<comment type="caution">
    <text evidence="2">The sequence shown here is derived from an EMBL/GenBank/DDBJ whole genome shotgun (WGS) entry which is preliminary data.</text>
</comment>
<proteinExistence type="predicted"/>
<feature type="transmembrane region" description="Helical" evidence="1">
    <location>
        <begin position="68"/>
        <end position="88"/>
    </location>
</feature>
<feature type="transmembrane region" description="Helical" evidence="1">
    <location>
        <begin position="136"/>
        <end position="157"/>
    </location>
</feature>
<accession>A0ABS9Z9Q6</accession>
<name>A0ABS9Z9Q6_9HYPH</name>
<dbReference type="Proteomes" id="UP001139104">
    <property type="component" value="Unassembled WGS sequence"/>
</dbReference>
<keyword evidence="3" id="KW-1185">Reference proteome</keyword>
<organism evidence="2 3">
    <name type="scientific">Candidatus Rhodoblastus alkanivorans</name>
    <dbReference type="NCBI Taxonomy" id="2954117"/>
    <lineage>
        <taxon>Bacteria</taxon>
        <taxon>Pseudomonadati</taxon>
        <taxon>Pseudomonadota</taxon>
        <taxon>Alphaproteobacteria</taxon>
        <taxon>Hyphomicrobiales</taxon>
        <taxon>Rhodoblastaceae</taxon>
        <taxon>Rhodoblastus</taxon>
    </lineage>
</organism>
<feature type="transmembrane region" description="Helical" evidence="1">
    <location>
        <begin position="6"/>
        <end position="30"/>
    </location>
</feature>
<keyword evidence="1" id="KW-0472">Membrane</keyword>
<keyword evidence="1" id="KW-0812">Transmembrane</keyword>
<feature type="transmembrane region" description="Helical" evidence="1">
    <location>
        <begin position="42"/>
        <end position="62"/>
    </location>
</feature>
<reference evidence="2" key="1">
    <citation type="journal article" date="2022" name="ISME J.">
        <title>Identification of active gaseous-alkane degraders at natural gas seeps.</title>
        <authorList>
            <person name="Farhan Ul Haque M."/>
            <person name="Hernandez M."/>
            <person name="Crombie A.T."/>
            <person name="Murrell J.C."/>
        </authorList>
    </citation>
    <scope>NUCLEOTIDE SEQUENCE</scope>
    <source>
        <strain evidence="2">PC2</strain>
    </source>
</reference>
<dbReference type="EMBL" id="JAIVFP010000001">
    <property type="protein sequence ID" value="MCI4684296.1"/>
    <property type="molecule type" value="Genomic_DNA"/>
</dbReference>
<gene>
    <name evidence="2" type="ORF">K2U94_16265</name>
</gene>
<evidence type="ECO:0000256" key="1">
    <source>
        <dbReference type="SAM" id="Phobius"/>
    </source>
</evidence>
<keyword evidence="1" id="KW-1133">Transmembrane helix</keyword>